<evidence type="ECO:0000256" key="1">
    <source>
        <dbReference type="SAM" id="Coils"/>
    </source>
</evidence>
<dbReference type="Proteomes" id="UP000231383">
    <property type="component" value="Unassembled WGS sequence"/>
</dbReference>
<proteinExistence type="predicted"/>
<dbReference type="EMBL" id="PFSC01000046">
    <property type="protein sequence ID" value="PJC33289.1"/>
    <property type="molecule type" value="Genomic_DNA"/>
</dbReference>
<accession>A0A2M8F1X2</accession>
<feature type="domain" description="PAS" evidence="2">
    <location>
        <begin position="165"/>
        <end position="204"/>
    </location>
</feature>
<evidence type="ECO:0000259" key="2">
    <source>
        <dbReference type="PROSITE" id="PS50112"/>
    </source>
</evidence>
<feature type="coiled-coil region" evidence="1">
    <location>
        <begin position="131"/>
        <end position="165"/>
    </location>
</feature>
<dbReference type="SUPFAM" id="SSF55785">
    <property type="entry name" value="PYP-like sensor domain (PAS domain)"/>
    <property type="match status" value="2"/>
</dbReference>
<dbReference type="InterPro" id="IPR013767">
    <property type="entry name" value="PAS_fold"/>
</dbReference>
<evidence type="ECO:0000313" key="4">
    <source>
        <dbReference type="Proteomes" id="UP000231383"/>
    </source>
</evidence>
<organism evidence="3 4">
    <name type="scientific">Candidatus Roizmanbacteria bacterium CG_4_9_14_0_2_um_filter_39_13</name>
    <dbReference type="NCBI Taxonomy" id="1974839"/>
    <lineage>
        <taxon>Bacteria</taxon>
        <taxon>Candidatus Roizmaniibacteriota</taxon>
    </lineage>
</organism>
<dbReference type="Pfam" id="PF00989">
    <property type="entry name" value="PAS"/>
    <property type="match status" value="1"/>
</dbReference>
<dbReference type="SMART" id="SM00091">
    <property type="entry name" value="PAS"/>
    <property type="match status" value="1"/>
</dbReference>
<dbReference type="InterPro" id="IPR000014">
    <property type="entry name" value="PAS"/>
</dbReference>
<protein>
    <recommendedName>
        <fullName evidence="2">PAS domain-containing protein</fullName>
    </recommendedName>
</protein>
<dbReference type="InterPro" id="IPR035965">
    <property type="entry name" value="PAS-like_dom_sf"/>
</dbReference>
<name>A0A2M8F1X2_9BACT</name>
<dbReference type="NCBIfam" id="TIGR00229">
    <property type="entry name" value="sensory_box"/>
    <property type="match status" value="1"/>
</dbReference>
<dbReference type="Gene3D" id="3.30.450.20">
    <property type="entry name" value="PAS domain"/>
    <property type="match status" value="2"/>
</dbReference>
<dbReference type="CDD" id="cd00130">
    <property type="entry name" value="PAS"/>
    <property type="match status" value="1"/>
</dbReference>
<dbReference type="PROSITE" id="PS50112">
    <property type="entry name" value="PAS"/>
    <property type="match status" value="1"/>
</dbReference>
<comment type="caution">
    <text evidence="3">The sequence shown here is derived from an EMBL/GenBank/DDBJ whole genome shotgun (WGS) entry which is preliminary data.</text>
</comment>
<sequence length="222" mass="25292">MADNIKPKDFENLYGSLFDNTIDGLAYCRVVFDNQEQPVDFIYVKVSKNFEDLTGLKNAEGKKVSELIPGINISNPELLEIYSRVALGGKPERFETYVKPLVRWFSVSVYSPQKNFFMAIFQNITYQKQIAKELANAVIAARNVMEDLQAEKNKLDEIKANDEAILESIGDGLVAVDQNTRVIFMNDATEKLLGWKKNNVIGKSWFETVPMDLKKRLKLIQT</sequence>
<keyword evidence="1" id="KW-0175">Coiled coil</keyword>
<evidence type="ECO:0000313" key="3">
    <source>
        <dbReference type="EMBL" id="PJC33289.1"/>
    </source>
</evidence>
<reference evidence="4" key="1">
    <citation type="submission" date="2017-09" db="EMBL/GenBank/DDBJ databases">
        <title>Depth-based differentiation of microbial function through sediment-hosted aquifers and enrichment of novel symbionts in the deep terrestrial subsurface.</title>
        <authorList>
            <person name="Probst A.J."/>
            <person name="Ladd B."/>
            <person name="Jarett J.K."/>
            <person name="Geller-Mcgrath D.E."/>
            <person name="Sieber C.M.K."/>
            <person name="Emerson J.B."/>
            <person name="Anantharaman K."/>
            <person name="Thomas B.C."/>
            <person name="Malmstrom R."/>
            <person name="Stieglmeier M."/>
            <person name="Klingl A."/>
            <person name="Woyke T."/>
            <person name="Ryan C.M."/>
            <person name="Banfield J.F."/>
        </authorList>
    </citation>
    <scope>NUCLEOTIDE SEQUENCE [LARGE SCALE GENOMIC DNA]</scope>
</reference>
<gene>
    <name evidence="3" type="ORF">CO051_01720</name>
</gene>
<dbReference type="AlphaFoldDB" id="A0A2M8F1X2"/>
<dbReference type="GO" id="GO:0006355">
    <property type="term" value="P:regulation of DNA-templated transcription"/>
    <property type="evidence" value="ECO:0007669"/>
    <property type="project" value="InterPro"/>
</dbReference>